<proteinExistence type="predicted"/>
<keyword evidence="1" id="KW-0812">Transmembrane</keyword>
<name>A0A1G8KP47_9GAMM</name>
<keyword evidence="1" id="KW-0472">Membrane</keyword>
<feature type="transmembrane region" description="Helical" evidence="1">
    <location>
        <begin position="58"/>
        <end position="80"/>
    </location>
</feature>
<organism evidence="2 3">
    <name type="scientific">Ferrimonas sediminum</name>
    <dbReference type="NCBI Taxonomy" id="718193"/>
    <lineage>
        <taxon>Bacteria</taxon>
        <taxon>Pseudomonadati</taxon>
        <taxon>Pseudomonadota</taxon>
        <taxon>Gammaproteobacteria</taxon>
        <taxon>Alteromonadales</taxon>
        <taxon>Ferrimonadaceae</taxon>
        <taxon>Ferrimonas</taxon>
    </lineage>
</organism>
<evidence type="ECO:0000313" key="2">
    <source>
        <dbReference type="EMBL" id="SDI45245.1"/>
    </source>
</evidence>
<keyword evidence="1" id="KW-1133">Transmembrane helix</keyword>
<protein>
    <submittedName>
        <fullName evidence="2">Uncharacterized protein</fullName>
    </submittedName>
</protein>
<sequence length="113" mass="12238">MLTRPKVTYSKRGAVALRLSGIESMTAAEVTGTVNHKPSPRHKIAFGYDLINRPAVCLSVFALILAFNGGLAIQIPRLLGSLERILLLKRILLLMKLGAETLAMNGAHLHPAQ</sequence>
<evidence type="ECO:0000313" key="3">
    <source>
        <dbReference type="Proteomes" id="UP000199527"/>
    </source>
</evidence>
<keyword evidence="3" id="KW-1185">Reference proteome</keyword>
<dbReference type="AlphaFoldDB" id="A0A1G8KP47"/>
<gene>
    <name evidence="2" type="ORF">SAMN04488540_101442</name>
</gene>
<evidence type="ECO:0000256" key="1">
    <source>
        <dbReference type="SAM" id="Phobius"/>
    </source>
</evidence>
<dbReference type="Proteomes" id="UP000199527">
    <property type="component" value="Unassembled WGS sequence"/>
</dbReference>
<reference evidence="3" key="1">
    <citation type="submission" date="2016-10" db="EMBL/GenBank/DDBJ databases">
        <authorList>
            <person name="Varghese N."/>
            <person name="Submissions S."/>
        </authorList>
    </citation>
    <scope>NUCLEOTIDE SEQUENCE [LARGE SCALE GENOMIC DNA]</scope>
    <source>
        <strain evidence="3">DSM 23317</strain>
    </source>
</reference>
<dbReference type="EMBL" id="FNEM01000001">
    <property type="protein sequence ID" value="SDI45245.1"/>
    <property type="molecule type" value="Genomic_DNA"/>
</dbReference>
<accession>A0A1G8KP47</accession>